<dbReference type="KEGG" id="kbs:EPA93_43510"/>
<keyword evidence="1" id="KW-0560">Oxidoreductase</keyword>
<organism evidence="3 4">
    <name type="scientific">Ktedonosporobacter rubrisoli</name>
    <dbReference type="NCBI Taxonomy" id="2509675"/>
    <lineage>
        <taxon>Bacteria</taxon>
        <taxon>Bacillati</taxon>
        <taxon>Chloroflexota</taxon>
        <taxon>Ktedonobacteria</taxon>
        <taxon>Ktedonobacterales</taxon>
        <taxon>Ktedonosporobacteraceae</taxon>
        <taxon>Ktedonosporobacter</taxon>
    </lineage>
</organism>
<gene>
    <name evidence="3" type="ORF">EPA93_43510</name>
</gene>
<dbReference type="Pfam" id="PF01266">
    <property type="entry name" value="DAO"/>
    <property type="match status" value="1"/>
</dbReference>
<dbReference type="PANTHER" id="PTHR13847:SF287">
    <property type="entry name" value="FAD-DEPENDENT OXIDOREDUCTASE DOMAIN-CONTAINING PROTEIN 1"/>
    <property type="match status" value="1"/>
</dbReference>
<name>A0A4P6K3J5_KTERU</name>
<evidence type="ECO:0000313" key="3">
    <source>
        <dbReference type="EMBL" id="QBD82483.1"/>
    </source>
</evidence>
<dbReference type="InterPro" id="IPR006076">
    <property type="entry name" value="FAD-dep_OxRdtase"/>
</dbReference>
<dbReference type="EMBL" id="CP035758">
    <property type="protein sequence ID" value="QBD82483.1"/>
    <property type="molecule type" value="Genomic_DNA"/>
</dbReference>
<dbReference type="PRINTS" id="PR00420">
    <property type="entry name" value="RNGMNOXGNASE"/>
</dbReference>
<evidence type="ECO:0000313" key="4">
    <source>
        <dbReference type="Proteomes" id="UP000290365"/>
    </source>
</evidence>
<sequence>MTTADVIIIGAGVNGASTAFHLAQAGVKRIVVLERKFVGAGASGKSGALVRTSYGNKPETELALESLTYFKHWKDLVGGKCGYRPVGLLLFTRPQDREDLETNVALHQQLGVNTRIITPAEAQALDPSLYVDDVTHVVYEPESGFADPNATTYSFMQAASAQGVEFRTDTPAVRIIIEGERVKGVATAHETIEAPVVIVIAGAWANQLFAPLGLDLGLIPRRARVSVFRWPYQRSPQHLTYLDRINRMWARPIDGNCTLVGVDREQLPTGDPDDYAEGLEQDYIALCREYLSKRFPGMQASPMRGGWACMLMDSPDGHPMIGALPAYQGLYCMAGDSGTSFKTAPAIGKCLSELITRGSSSIDLTPFRPSRFAENALWQDDFRYGIERARISR</sequence>
<dbReference type="SUPFAM" id="SSF51905">
    <property type="entry name" value="FAD/NAD(P)-binding domain"/>
    <property type="match status" value="1"/>
</dbReference>
<dbReference type="Gene3D" id="3.30.9.10">
    <property type="entry name" value="D-Amino Acid Oxidase, subunit A, domain 2"/>
    <property type="match status" value="1"/>
</dbReference>
<proteinExistence type="predicted"/>
<dbReference type="Gene3D" id="3.50.50.60">
    <property type="entry name" value="FAD/NAD(P)-binding domain"/>
    <property type="match status" value="1"/>
</dbReference>
<dbReference type="Proteomes" id="UP000290365">
    <property type="component" value="Chromosome"/>
</dbReference>
<protein>
    <submittedName>
        <fullName evidence="3">FAD-binding oxidoreductase</fullName>
    </submittedName>
</protein>
<reference evidence="3 4" key="1">
    <citation type="submission" date="2019-01" db="EMBL/GenBank/DDBJ databases">
        <title>Ktedonosporobacter rubrisoli SCAWS-G2.</title>
        <authorList>
            <person name="Huang Y."/>
            <person name="Yan B."/>
        </authorList>
    </citation>
    <scope>NUCLEOTIDE SEQUENCE [LARGE SCALE GENOMIC DNA]</scope>
    <source>
        <strain evidence="3 4">SCAWS-G2</strain>
    </source>
</reference>
<dbReference type="GO" id="GO:0005737">
    <property type="term" value="C:cytoplasm"/>
    <property type="evidence" value="ECO:0007669"/>
    <property type="project" value="TreeGrafter"/>
</dbReference>
<dbReference type="PANTHER" id="PTHR13847">
    <property type="entry name" value="SARCOSINE DEHYDROGENASE-RELATED"/>
    <property type="match status" value="1"/>
</dbReference>
<keyword evidence="4" id="KW-1185">Reference proteome</keyword>
<evidence type="ECO:0000256" key="1">
    <source>
        <dbReference type="ARBA" id="ARBA00023002"/>
    </source>
</evidence>
<dbReference type="AlphaFoldDB" id="A0A4P6K3J5"/>
<dbReference type="GO" id="GO:0016491">
    <property type="term" value="F:oxidoreductase activity"/>
    <property type="evidence" value="ECO:0007669"/>
    <property type="project" value="UniProtKB-KW"/>
</dbReference>
<dbReference type="OrthoDB" id="9794226at2"/>
<feature type="domain" description="FAD dependent oxidoreductase" evidence="2">
    <location>
        <begin position="5"/>
        <end position="354"/>
    </location>
</feature>
<evidence type="ECO:0000259" key="2">
    <source>
        <dbReference type="Pfam" id="PF01266"/>
    </source>
</evidence>
<dbReference type="RefSeq" id="WP_129893552.1">
    <property type="nucleotide sequence ID" value="NZ_CP035758.1"/>
</dbReference>
<dbReference type="InterPro" id="IPR036188">
    <property type="entry name" value="FAD/NAD-bd_sf"/>
</dbReference>
<accession>A0A4P6K3J5</accession>